<keyword evidence="3" id="KW-1185">Reference proteome</keyword>
<dbReference type="RefSeq" id="WP_340362603.1">
    <property type="nucleotide sequence ID" value="NZ_JBBKZV010000002.1"/>
</dbReference>
<accession>A0ABU8VUR6</accession>
<name>A0ABU8VUR6_9BURK</name>
<dbReference type="EMBL" id="JBBKZV010000002">
    <property type="protein sequence ID" value="MEJ8821560.1"/>
    <property type="molecule type" value="Genomic_DNA"/>
</dbReference>
<sequence>MTSIEMQWMPQGDLTPGQQEALSVRGDHKPEDLEIYREMWGQKVQRLLDGVGPAKARQAMEMSTEHAPNLMAISQESEPRHWGMQIASSDSAESLFNRIDWDRPGILRQSPDESPNLWEILEQLP</sequence>
<evidence type="ECO:0000256" key="1">
    <source>
        <dbReference type="SAM" id="MobiDB-lite"/>
    </source>
</evidence>
<dbReference type="Proteomes" id="UP001363010">
    <property type="component" value="Unassembled WGS sequence"/>
</dbReference>
<feature type="region of interest" description="Disordered" evidence="1">
    <location>
        <begin position="1"/>
        <end position="24"/>
    </location>
</feature>
<evidence type="ECO:0000313" key="2">
    <source>
        <dbReference type="EMBL" id="MEJ8821560.1"/>
    </source>
</evidence>
<protein>
    <submittedName>
        <fullName evidence="2">Uncharacterized protein</fullName>
    </submittedName>
</protein>
<evidence type="ECO:0000313" key="3">
    <source>
        <dbReference type="Proteomes" id="UP001363010"/>
    </source>
</evidence>
<reference evidence="2 3" key="1">
    <citation type="submission" date="2024-03" db="EMBL/GenBank/DDBJ databases">
        <title>Novel species of the genus Variovorax.</title>
        <authorList>
            <person name="Liu Q."/>
            <person name="Xin Y.-H."/>
        </authorList>
    </citation>
    <scope>NUCLEOTIDE SEQUENCE [LARGE SCALE GENOMIC DNA]</scope>
    <source>
        <strain evidence="2 3">KACC 18501</strain>
    </source>
</reference>
<organism evidence="2 3">
    <name type="scientific">Variovorax humicola</name>
    <dbReference type="NCBI Taxonomy" id="1769758"/>
    <lineage>
        <taxon>Bacteria</taxon>
        <taxon>Pseudomonadati</taxon>
        <taxon>Pseudomonadota</taxon>
        <taxon>Betaproteobacteria</taxon>
        <taxon>Burkholderiales</taxon>
        <taxon>Comamonadaceae</taxon>
        <taxon>Variovorax</taxon>
    </lineage>
</organism>
<proteinExistence type="predicted"/>
<gene>
    <name evidence="2" type="ORF">WKW80_05860</name>
</gene>
<comment type="caution">
    <text evidence="2">The sequence shown here is derived from an EMBL/GenBank/DDBJ whole genome shotgun (WGS) entry which is preliminary data.</text>
</comment>